<evidence type="ECO:0000313" key="2">
    <source>
        <dbReference type="EMBL" id="MCW6035637.1"/>
    </source>
</evidence>
<evidence type="ECO:0000313" key="3">
    <source>
        <dbReference type="Proteomes" id="UP001526426"/>
    </source>
</evidence>
<dbReference type="RefSeq" id="WP_265263346.1">
    <property type="nucleotide sequence ID" value="NZ_JAIHOM010000017.1"/>
</dbReference>
<comment type="caution">
    <text evidence="2">The sequence shown here is derived from an EMBL/GenBank/DDBJ whole genome shotgun (WGS) entry which is preliminary data.</text>
</comment>
<feature type="domain" description="WCX" evidence="1">
    <location>
        <begin position="233"/>
        <end position="274"/>
    </location>
</feature>
<protein>
    <submittedName>
        <fullName evidence="2">WYL domain-containing protein</fullName>
    </submittedName>
</protein>
<dbReference type="Proteomes" id="UP001526426">
    <property type="component" value="Unassembled WGS sequence"/>
</dbReference>
<reference evidence="2 3" key="1">
    <citation type="submission" date="2021-08" db="EMBL/GenBank/DDBJ databases">
        <title>Draft genome sequence of Spirulina subsalsa with high tolerance to salinity and hype-accumulation of phycocyanin.</title>
        <authorList>
            <person name="Pei H."/>
            <person name="Jiang L."/>
        </authorList>
    </citation>
    <scope>NUCLEOTIDE SEQUENCE [LARGE SCALE GENOMIC DNA]</scope>
    <source>
        <strain evidence="2 3">FACHB-351</strain>
    </source>
</reference>
<dbReference type="EMBL" id="JAIHOM010000017">
    <property type="protein sequence ID" value="MCW6035637.1"/>
    <property type="molecule type" value="Genomic_DNA"/>
</dbReference>
<accession>A0ABT3L368</accession>
<name>A0ABT3L368_9CYAN</name>
<dbReference type="PANTHER" id="PTHR34580:SF3">
    <property type="entry name" value="PROTEIN PAFB"/>
    <property type="match status" value="1"/>
</dbReference>
<gene>
    <name evidence="2" type="ORF">K4A83_05035</name>
</gene>
<dbReference type="PANTHER" id="PTHR34580">
    <property type="match status" value="1"/>
</dbReference>
<sequence length="288" mass="33194">MPRKKETLTLSIPPGTKEQLEEVARRLNILWGNSPSISGLLVAIAQGEVETGKPFTLNSSQVHALQQVIKALVDSGQMAEAKTIVELLLARGQLESPLRKALVQQISHDTEAWRRVVDGQIEKQQPFHLIYTNSQKEHEEFNVQYGQIGFSEKRFYLEAWCEEISPDQQIPELQHNRCFRLDRIVNVLQYDGTWRKEGLGYIEVQLHFKGGMVKAYEPKEDDLENEVMGDIRQVVRKVTNPFWLVREVFRYGNDCEIVAPESVRNIFKEKLGEMCQQYDLPLGLERTD</sequence>
<evidence type="ECO:0000259" key="1">
    <source>
        <dbReference type="Pfam" id="PF25583"/>
    </source>
</evidence>
<dbReference type="Pfam" id="PF25583">
    <property type="entry name" value="WCX"/>
    <property type="match status" value="1"/>
</dbReference>
<proteinExistence type="predicted"/>
<keyword evidence="3" id="KW-1185">Reference proteome</keyword>
<dbReference type="InterPro" id="IPR051534">
    <property type="entry name" value="CBASS_pafABC_assoc_protein"/>
</dbReference>
<dbReference type="InterPro" id="IPR057727">
    <property type="entry name" value="WCX_dom"/>
</dbReference>
<organism evidence="2 3">
    <name type="scientific">Spirulina subsalsa FACHB-351</name>
    <dbReference type="NCBI Taxonomy" id="234711"/>
    <lineage>
        <taxon>Bacteria</taxon>
        <taxon>Bacillati</taxon>
        <taxon>Cyanobacteriota</taxon>
        <taxon>Cyanophyceae</taxon>
        <taxon>Spirulinales</taxon>
        <taxon>Spirulinaceae</taxon>
        <taxon>Spirulina</taxon>
    </lineage>
</organism>